<dbReference type="EMBL" id="MK279841">
    <property type="protein sequence ID" value="AZS06731.1"/>
    <property type="molecule type" value="Genomic_DNA"/>
</dbReference>
<feature type="domain" description="NERD" evidence="2">
    <location>
        <begin position="80"/>
        <end position="173"/>
    </location>
</feature>
<evidence type="ECO:0000256" key="1">
    <source>
        <dbReference type="SAM" id="Phobius"/>
    </source>
</evidence>
<reference evidence="3 4" key="1">
    <citation type="submission" date="2018-12" db="EMBL/GenBank/DDBJ databases">
        <authorList>
            <person name="Lieu J.K."/>
            <person name="Tian C.Z."/>
            <person name="Hsaio W.J."/>
            <person name="Shaffer C.D."/>
            <person name="Weston-Hafer K.A."/>
            <person name="Russell D.A."/>
            <person name="Pope W.H."/>
            <person name="Jacobs-Sera D."/>
            <person name="Hendrix R.W."/>
            <person name="Hatfull G.F."/>
        </authorList>
    </citation>
    <scope>NUCLEOTIDE SEQUENCE [LARGE SCALE GENOMIC DNA]</scope>
</reference>
<sequence>MYRPGSAGYSALRQAVRLWVKHAKDAATWCGCSWAGGGVGFALAPGSLSVVSLVAGGAAGVTLAVWRWRRPSQWRSWLQGARAEYRTGRQLNRLKREGWGVLHDRRIPRSRANLDHVLVHPSGEFLVYVDTKAWHAKKAIVRVNQGRLMYGPWSQAQKVETVAWEASRLQELIGLPTYAVIAVDGGKVNGGTLIFNGVRVTESASLVETLDSFSSRLLPCRDVVDGVTRNIRRDFAVAR</sequence>
<accession>A0A3S9U8T0</accession>
<proteinExistence type="predicted"/>
<dbReference type="KEGG" id="vg:55009870"/>
<evidence type="ECO:0000313" key="3">
    <source>
        <dbReference type="EMBL" id="AZS06731.1"/>
    </source>
</evidence>
<gene>
    <name evidence="3" type="primary">92</name>
    <name evidence="3" type="ORF">SEA_HIYAA_92</name>
</gene>
<evidence type="ECO:0000313" key="4">
    <source>
        <dbReference type="Proteomes" id="UP000287372"/>
    </source>
</evidence>
<organism evidence="3 4">
    <name type="scientific">Streptomyces phage Hiyaa</name>
    <dbReference type="NCBI Taxonomy" id="2499072"/>
    <lineage>
        <taxon>Viruses</taxon>
        <taxon>Duplodnaviria</taxon>
        <taxon>Heunggongvirae</taxon>
        <taxon>Uroviricota</taxon>
        <taxon>Caudoviricetes</taxon>
        <taxon>Hiyaavirus</taxon>
        <taxon>Hiyaavirus hiyaa</taxon>
    </lineage>
</organism>
<evidence type="ECO:0000259" key="2">
    <source>
        <dbReference type="Pfam" id="PF08378"/>
    </source>
</evidence>
<keyword evidence="1" id="KW-0812">Transmembrane</keyword>
<keyword evidence="1" id="KW-1133">Transmembrane helix</keyword>
<protein>
    <recommendedName>
        <fullName evidence="2">NERD domain-containing protein</fullName>
    </recommendedName>
</protein>
<dbReference type="Pfam" id="PF08378">
    <property type="entry name" value="NERD"/>
    <property type="match status" value="1"/>
</dbReference>
<name>A0A3S9U8T0_9CAUD</name>
<dbReference type="InterPro" id="IPR011528">
    <property type="entry name" value="NERD"/>
</dbReference>
<feature type="transmembrane region" description="Helical" evidence="1">
    <location>
        <begin position="43"/>
        <end position="66"/>
    </location>
</feature>
<keyword evidence="1" id="KW-0472">Membrane</keyword>
<keyword evidence="4" id="KW-1185">Reference proteome</keyword>
<dbReference type="GeneID" id="55009870"/>
<dbReference type="Proteomes" id="UP000287372">
    <property type="component" value="Segment"/>
</dbReference>
<dbReference type="RefSeq" id="YP_009818527.1">
    <property type="nucleotide sequence ID" value="NC_048139.1"/>
</dbReference>